<keyword evidence="6" id="KW-1185">Reference proteome</keyword>
<dbReference type="GO" id="GO:0005524">
    <property type="term" value="F:ATP binding"/>
    <property type="evidence" value="ECO:0007669"/>
    <property type="project" value="UniProtKB-KW"/>
</dbReference>
<feature type="domain" description="UspA" evidence="4">
    <location>
        <begin position="7"/>
        <end position="143"/>
    </location>
</feature>
<sequence length="285" mass="29624">MNERNGPVVAGVDGSDSALRAVRAAAREAGWRRCPLRIVHAFIWPLMHVDTGASEAVPQGGLRHDAERVLELAAAAATDETPGLEIATELVTGAPAPVLLREAREAALVVLGDRGLGGFSGLLLGSVAVQVTAHSTTPVLVVRGRTDPTGPVLVGCDGSAGANPAVEAAFREAARRGADLVAVKAWRESPGLAATQLYDAESARKEELEVLQDALDACRGRHPEVRVRAEVISGRAGQELVRLSEQAQLVVVGARGRGGFTGLLLGSVSQQLLHHAACPVLVARA</sequence>
<dbReference type="Pfam" id="PF00582">
    <property type="entry name" value="Usp"/>
    <property type="match status" value="2"/>
</dbReference>
<keyword evidence="3" id="KW-0067">ATP-binding</keyword>
<gene>
    <name evidence="5" type="ORF">Cba03nite_19340</name>
</gene>
<evidence type="ECO:0000313" key="6">
    <source>
        <dbReference type="Proteomes" id="UP000601223"/>
    </source>
</evidence>
<reference evidence="5 6" key="1">
    <citation type="submission" date="2021-01" db="EMBL/GenBank/DDBJ databases">
        <title>Whole genome shotgun sequence of Catellatospora bangladeshensis NBRC 107357.</title>
        <authorList>
            <person name="Komaki H."/>
            <person name="Tamura T."/>
        </authorList>
    </citation>
    <scope>NUCLEOTIDE SEQUENCE [LARGE SCALE GENOMIC DNA]</scope>
    <source>
        <strain evidence="5 6">NBRC 107357</strain>
    </source>
</reference>
<organism evidence="5 6">
    <name type="scientific">Catellatospora bangladeshensis</name>
    <dbReference type="NCBI Taxonomy" id="310355"/>
    <lineage>
        <taxon>Bacteria</taxon>
        <taxon>Bacillati</taxon>
        <taxon>Actinomycetota</taxon>
        <taxon>Actinomycetes</taxon>
        <taxon>Micromonosporales</taxon>
        <taxon>Micromonosporaceae</taxon>
        <taxon>Catellatospora</taxon>
    </lineage>
</organism>
<protein>
    <submittedName>
        <fullName evidence="5">Universal stress protein</fullName>
    </submittedName>
</protein>
<dbReference type="EMBL" id="BONF01000010">
    <property type="protein sequence ID" value="GIF80585.1"/>
    <property type="molecule type" value="Genomic_DNA"/>
</dbReference>
<dbReference type="PANTHER" id="PTHR46268:SF27">
    <property type="entry name" value="UNIVERSAL STRESS PROTEIN RV2623"/>
    <property type="match status" value="1"/>
</dbReference>
<dbReference type="InterPro" id="IPR006015">
    <property type="entry name" value="Universal_stress_UspA"/>
</dbReference>
<keyword evidence="2" id="KW-0547">Nucleotide-binding</keyword>
<evidence type="ECO:0000256" key="1">
    <source>
        <dbReference type="ARBA" id="ARBA00008791"/>
    </source>
</evidence>
<dbReference type="InterPro" id="IPR014729">
    <property type="entry name" value="Rossmann-like_a/b/a_fold"/>
</dbReference>
<comment type="caution">
    <text evidence="5">The sequence shown here is derived from an EMBL/GenBank/DDBJ whole genome shotgun (WGS) entry which is preliminary data.</text>
</comment>
<evidence type="ECO:0000256" key="2">
    <source>
        <dbReference type="ARBA" id="ARBA00022741"/>
    </source>
</evidence>
<comment type="similarity">
    <text evidence="1">Belongs to the universal stress protein A family.</text>
</comment>
<accession>A0A8J3NJM2</accession>
<dbReference type="Gene3D" id="3.40.50.620">
    <property type="entry name" value="HUPs"/>
    <property type="match status" value="2"/>
</dbReference>
<evidence type="ECO:0000259" key="4">
    <source>
        <dbReference type="Pfam" id="PF00582"/>
    </source>
</evidence>
<name>A0A8J3NJM2_9ACTN</name>
<dbReference type="PRINTS" id="PR01438">
    <property type="entry name" value="UNVRSLSTRESS"/>
</dbReference>
<dbReference type="Proteomes" id="UP000601223">
    <property type="component" value="Unassembled WGS sequence"/>
</dbReference>
<evidence type="ECO:0000313" key="5">
    <source>
        <dbReference type="EMBL" id="GIF80585.1"/>
    </source>
</evidence>
<feature type="domain" description="UspA" evidence="4">
    <location>
        <begin position="151"/>
        <end position="284"/>
    </location>
</feature>
<dbReference type="PANTHER" id="PTHR46268">
    <property type="entry name" value="STRESS RESPONSE PROTEIN NHAX"/>
    <property type="match status" value="1"/>
</dbReference>
<dbReference type="InterPro" id="IPR006016">
    <property type="entry name" value="UspA"/>
</dbReference>
<proteinExistence type="inferred from homology"/>
<dbReference type="AlphaFoldDB" id="A0A8J3NJM2"/>
<evidence type="ECO:0000256" key="3">
    <source>
        <dbReference type="ARBA" id="ARBA00022840"/>
    </source>
</evidence>
<dbReference type="RefSeq" id="WP_203744355.1">
    <property type="nucleotide sequence ID" value="NZ_BONF01000010.1"/>
</dbReference>
<dbReference type="SUPFAM" id="SSF52402">
    <property type="entry name" value="Adenine nucleotide alpha hydrolases-like"/>
    <property type="match status" value="2"/>
</dbReference>